<sequence>MSFGFSVGDFIAVGKLIKDISSCLQDAGGAKADYQELLRELESLQNALQHLDKLQNENTSLSHDLDSIKYAALSCRRPLEAFLGNMRKYESTLGVWSKSTVMNNTAKKLGWGLGRKEEVRKLQAYLNIHIGTINILLAEHGLAKMELASDKATADHLQVKDILESTRGIVERISSSLKVQNMVVEKVQAMLERMFGMISGDLIASYRSLGDMVAKVCVSTQQSYGILVEIKSSLTRPDTRWTYFQDPLMVEDALGFRFPVPSEYDFGLLEAVIKQRFVSGPGSTEVKAGNYEYLNTRNSGRVIQQDSRLLPGTSIIMAILVVPPKLTDAVCPMPNCRSSETTACSGGGRNW</sequence>
<proteinExistence type="predicted"/>
<dbReference type="EMBL" id="KZ805405">
    <property type="protein sequence ID" value="PVH98837.1"/>
    <property type="molecule type" value="Genomic_DNA"/>
</dbReference>
<dbReference type="Proteomes" id="UP000244855">
    <property type="component" value="Unassembled WGS sequence"/>
</dbReference>
<organism evidence="3 4">
    <name type="scientific">Periconia macrospinosa</name>
    <dbReference type="NCBI Taxonomy" id="97972"/>
    <lineage>
        <taxon>Eukaryota</taxon>
        <taxon>Fungi</taxon>
        <taxon>Dikarya</taxon>
        <taxon>Ascomycota</taxon>
        <taxon>Pezizomycotina</taxon>
        <taxon>Dothideomycetes</taxon>
        <taxon>Pleosporomycetidae</taxon>
        <taxon>Pleosporales</taxon>
        <taxon>Massarineae</taxon>
        <taxon>Periconiaceae</taxon>
        <taxon>Periconia</taxon>
    </lineage>
</organism>
<evidence type="ECO:0000313" key="4">
    <source>
        <dbReference type="Proteomes" id="UP000244855"/>
    </source>
</evidence>
<dbReference type="InterPro" id="IPR054464">
    <property type="entry name" value="ULD_fung"/>
</dbReference>
<evidence type="ECO:0000259" key="2">
    <source>
        <dbReference type="Pfam" id="PF22893"/>
    </source>
</evidence>
<gene>
    <name evidence="3" type="ORF">DM02DRAFT_680954</name>
</gene>
<accession>A0A2V1DKV5</accession>
<evidence type="ECO:0000256" key="1">
    <source>
        <dbReference type="SAM" id="Coils"/>
    </source>
</evidence>
<feature type="coiled-coil region" evidence="1">
    <location>
        <begin position="27"/>
        <end position="64"/>
    </location>
</feature>
<dbReference type="PANTHER" id="PTHR38886:SF1">
    <property type="entry name" value="NACHT-NTPASE AND P-LOOP NTPASES N-TERMINAL DOMAIN-CONTAINING PROTEIN"/>
    <property type="match status" value="1"/>
</dbReference>
<dbReference type="OrthoDB" id="3045089at2759"/>
<feature type="domain" description="Ubiquitin-like" evidence="2">
    <location>
        <begin position="245"/>
        <end position="321"/>
    </location>
</feature>
<name>A0A2V1DKV5_9PLEO</name>
<keyword evidence="4" id="KW-1185">Reference proteome</keyword>
<protein>
    <recommendedName>
        <fullName evidence="2">Ubiquitin-like domain-containing protein</fullName>
    </recommendedName>
</protein>
<dbReference type="AlphaFoldDB" id="A0A2V1DKV5"/>
<dbReference type="Pfam" id="PF22893">
    <property type="entry name" value="ULD_2"/>
    <property type="match status" value="1"/>
</dbReference>
<evidence type="ECO:0000313" key="3">
    <source>
        <dbReference type="EMBL" id="PVH98837.1"/>
    </source>
</evidence>
<dbReference type="PANTHER" id="PTHR38886">
    <property type="entry name" value="SESA DOMAIN-CONTAINING PROTEIN"/>
    <property type="match status" value="1"/>
</dbReference>
<reference evidence="3 4" key="1">
    <citation type="journal article" date="2018" name="Sci. Rep.">
        <title>Comparative genomics provides insights into the lifestyle and reveals functional heterogeneity of dark septate endophytic fungi.</title>
        <authorList>
            <person name="Knapp D.G."/>
            <person name="Nemeth J.B."/>
            <person name="Barry K."/>
            <person name="Hainaut M."/>
            <person name="Henrissat B."/>
            <person name="Johnson J."/>
            <person name="Kuo A."/>
            <person name="Lim J.H.P."/>
            <person name="Lipzen A."/>
            <person name="Nolan M."/>
            <person name="Ohm R.A."/>
            <person name="Tamas L."/>
            <person name="Grigoriev I.V."/>
            <person name="Spatafora J.W."/>
            <person name="Nagy L.G."/>
            <person name="Kovacs G.M."/>
        </authorList>
    </citation>
    <scope>NUCLEOTIDE SEQUENCE [LARGE SCALE GENOMIC DNA]</scope>
    <source>
        <strain evidence="3 4">DSE2036</strain>
    </source>
</reference>
<keyword evidence="1" id="KW-0175">Coiled coil</keyword>